<dbReference type="AlphaFoldDB" id="A0A1V9X9H8"/>
<dbReference type="GO" id="GO:0004594">
    <property type="term" value="F:pantothenate kinase activity"/>
    <property type="evidence" value="ECO:0007669"/>
    <property type="project" value="TreeGrafter"/>
</dbReference>
<dbReference type="Gene3D" id="6.10.10.60">
    <property type="match status" value="1"/>
</dbReference>
<evidence type="ECO:0000256" key="6">
    <source>
        <dbReference type="ARBA" id="ARBA00022723"/>
    </source>
</evidence>
<keyword evidence="11" id="KW-0944">Nitration</keyword>
<dbReference type="InParanoid" id="A0A1V9X9H8"/>
<evidence type="ECO:0000256" key="3">
    <source>
        <dbReference type="ARBA" id="ARBA00011388"/>
    </source>
</evidence>
<dbReference type="Gene3D" id="3.30.420.510">
    <property type="match status" value="1"/>
</dbReference>
<feature type="domain" description="Damage-control phosphatase ARMT1-like metal-binding" evidence="17">
    <location>
        <begin position="594"/>
        <end position="757"/>
    </location>
</feature>
<keyword evidence="10" id="KW-0173">Coenzyme A biosynthesis</keyword>
<evidence type="ECO:0000256" key="13">
    <source>
        <dbReference type="ARBA" id="ARBA00029347"/>
    </source>
</evidence>
<keyword evidence="19" id="KW-1185">Reference proteome</keyword>
<comment type="function">
    <text evidence="15">Phosphatase which shows a preference for 4'-phosphopantetheine and its oxidatively damaged forms (sulfonate or S-sulfonate), providing strong indirect evidence that the phosphatase activity pre-empts damage in the coenzyme A (CoA) pathway. Hydrolyzing excess 4'-phosphopantetheine could constitute a directed overflow mechanism to prevent its oxidation to the S-sulfonate, sulfonate, or other forms. Hydrolyzing 4'-phosphopantetheine sulfonate or S-sulfonate would forestall their conversion to inactive forms of CoA and acyl carrier protein. May play a role in the physiological regulation of CoA intracellular levels.</text>
</comment>
<name>A0A1V9X9H8_9ACAR</name>
<keyword evidence="18" id="KW-0418">Kinase</keyword>
<dbReference type="Pfam" id="PF01937">
    <property type="entry name" value="ARMT1-like_dom"/>
    <property type="match status" value="1"/>
</dbReference>
<evidence type="ECO:0000256" key="1">
    <source>
        <dbReference type="ARBA" id="ARBA00001936"/>
    </source>
</evidence>
<dbReference type="GO" id="GO:0046872">
    <property type="term" value="F:metal ion binding"/>
    <property type="evidence" value="ECO:0007669"/>
    <property type="project" value="UniProtKB-KW"/>
</dbReference>
<evidence type="ECO:0000256" key="11">
    <source>
        <dbReference type="ARBA" id="ARBA00023074"/>
    </source>
</evidence>
<accession>A0A1V9X9H8</accession>
<keyword evidence="8" id="KW-0378">Hydrolase</keyword>
<feature type="region of interest" description="Disordered" evidence="16">
    <location>
        <begin position="1"/>
        <end position="44"/>
    </location>
</feature>
<comment type="cofactor">
    <cofactor evidence="1">
        <name>Mn(2+)</name>
        <dbReference type="ChEBI" id="CHEBI:29035"/>
    </cofactor>
</comment>
<evidence type="ECO:0000256" key="15">
    <source>
        <dbReference type="ARBA" id="ARBA00046055"/>
    </source>
</evidence>
<dbReference type="NCBIfam" id="TIGR00555">
    <property type="entry name" value="panK_eukar"/>
    <property type="match status" value="1"/>
</dbReference>
<comment type="caution">
    <text evidence="18">The sequence shown here is derived from an EMBL/GenBank/DDBJ whole genome shotgun (WGS) entry which is preliminary data.</text>
</comment>
<dbReference type="InterPro" id="IPR002791">
    <property type="entry name" value="ARMT1-like_metal-bd"/>
</dbReference>
<keyword evidence="18" id="KW-0808">Transferase</keyword>
<dbReference type="SUPFAM" id="SSF53067">
    <property type="entry name" value="Actin-like ATPase domain"/>
    <property type="match status" value="2"/>
</dbReference>
<keyword evidence="7" id="KW-0547">Nucleotide-binding</keyword>
<proteinExistence type="predicted"/>
<dbReference type="GO" id="GO:0005829">
    <property type="term" value="C:cytosol"/>
    <property type="evidence" value="ECO:0007669"/>
    <property type="project" value="TreeGrafter"/>
</dbReference>
<evidence type="ECO:0000256" key="7">
    <source>
        <dbReference type="ARBA" id="ARBA00022741"/>
    </source>
</evidence>
<dbReference type="PANTHER" id="PTHR12280:SF20">
    <property type="entry name" value="4'-PHOSPHOPANTETHEINE PHOSPHATASE"/>
    <property type="match status" value="1"/>
</dbReference>
<evidence type="ECO:0000256" key="8">
    <source>
        <dbReference type="ARBA" id="ARBA00022801"/>
    </source>
</evidence>
<keyword evidence="12" id="KW-0464">Manganese</keyword>
<dbReference type="PANTHER" id="PTHR12280">
    <property type="entry name" value="PANTOTHENATE KINASE"/>
    <property type="match status" value="1"/>
</dbReference>
<dbReference type="Gene3D" id="3.40.50.10880">
    <property type="entry name" value="Uncharacterised protein PF01937, DUF89, domain 3"/>
    <property type="match status" value="1"/>
</dbReference>
<evidence type="ECO:0000256" key="2">
    <source>
        <dbReference type="ARBA" id="ARBA00001967"/>
    </source>
</evidence>
<evidence type="ECO:0000256" key="10">
    <source>
        <dbReference type="ARBA" id="ARBA00022993"/>
    </source>
</evidence>
<comment type="subunit">
    <text evidence="3">Homodimer. Interacts with PKM.</text>
</comment>
<dbReference type="InterPro" id="IPR043129">
    <property type="entry name" value="ATPase_NBD"/>
</dbReference>
<evidence type="ECO:0000256" key="12">
    <source>
        <dbReference type="ARBA" id="ARBA00023211"/>
    </source>
</evidence>
<dbReference type="GO" id="GO:0015937">
    <property type="term" value="P:coenzyme A biosynthetic process"/>
    <property type="evidence" value="ECO:0007669"/>
    <property type="project" value="UniProtKB-KW"/>
</dbReference>
<dbReference type="InterPro" id="IPR004567">
    <property type="entry name" value="Type_II_PanK"/>
</dbReference>
<dbReference type="Pfam" id="PF03630">
    <property type="entry name" value="Fumble"/>
    <property type="match status" value="1"/>
</dbReference>
<dbReference type="EMBL" id="MNPL01018677">
    <property type="protein sequence ID" value="OQR70041.1"/>
    <property type="molecule type" value="Genomic_DNA"/>
</dbReference>
<evidence type="ECO:0000313" key="18">
    <source>
        <dbReference type="EMBL" id="OQR70041.1"/>
    </source>
</evidence>
<gene>
    <name evidence="18" type="ORF">BIW11_01750</name>
</gene>
<comment type="catalytic activity">
    <reaction evidence="13">
        <text>(R)-4'-phospho-S-sulfopantetheine + H2O = (R)-S-sulfopantetheine + phosphate</text>
        <dbReference type="Rhea" id="RHEA:68340"/>
        <dbReference type="ChEBI" id="CHEBI:15377"/>
        <dbReference type="ChEBI" id="CHEBI:43474"/>
        <dbReference type="ChEBI" id="CHEBI:177302"/>
        <dbReference type="ChEBI" id="CHEBI:177303"/>
    </reaction>
    <physiologicalReaction direction="left-to-right" evidence="13">
        <dbReference type="Rhea" id="RHEA:68341"/>
    </physiologicalReaction>
</comment>
<dbReference type="GO" id="GO:0016787">
    <property type="term" value="F:hydrolase activity"/>
    <property type="evidence" value="ECO:0007669"/>
    <property type="project" value="UniProtKB-KW"/>
</dbReference>
<dbReference type="SUPFAM" id="SSF111321">
    <property type="entry name" value="AF1104-like"/>
    <property type="match status" value="1"/>
</dbReference>
<evidence type="ECO:0000256" key="5">
    <source>
        <dbReference type="ARBA" id="ARBA00022596"/>
    </source>
</evidence>
<keyword evidence="5" id="KW-0533">Nickel</keyword>
<feature type="region of interest" description="Disordered" evidence="16">
    <location>
        <begin position="296"/>
        <end position="316"/>
    </location>
</feature>
<dbReference type="Gene3D" id="1.20.1700.10">
    <property type="entry name" value="AF1104-like"/>
    <property type="match status" value="1"/>
</dbReference>
<sequence>MDDEVVQLAPAEARSRDECPAANEPGKSAEVGERKLSDESPPSIRLPQHFDVKKTFALDVGGSLAKVVYIADTPVKQPLHKCSNAQTSPDYVDCECLQMHFAKFEAGHLDDCLRFIRQTGPPRKIYVTGGGSHMSREQITQTLRDSCEVVSVDEIECAVRGANFLLRNVPEEVFSCDYASRSFVFGQKKDVKENVFPYLLVNIGSGVSMIKVESECHSERIGGSAVGGGTFWGLGALLTGVQNFDQLLDIAERGDPNNVDVTVGDIYGDNYKNLEANLLACSFGKVSMFPHLVPRPKHRSGSAGEGSGESNASQRLPGESSQFRLNAQVLLTDVAAALLRVVAYDIAQLAVLYALTHNLKRIYFGGYFLRSRPVTIHMVSSCVYFCSKGGVEAAFFRHEGYLGAIGAFLASNEQYEKKAAPRQENHGCSSSPDSQGHIGTNKPDCALAPCSLLADVETYNPDREDLLADESAREQWLDCLYNGMDNVCAKAVHSFYGTGRDLTAKAYNAMERYLKMIEHLRKNPSEYGPLSVRSLLDMREQCLLEYGFVDPYMVEKHQESVQALQDFQGRIQFVDSIHNDKERWHELIIGLLQGKPWVVDDRNRFFEKMRQDRPYKQVAIFVDNSGYDLILGVIPFARELLKLGATVILCSNLRPVLNDVTIQELRDISEKVAKLDAVWMNASQSGKLELLDSGQGSPCLDLSRINRETAERLADCDLLVIEGMGRAIHTNFDAEFSCDSIRAAVLKTDFVARSLGGVLYSSVFKFVEVGQPQRAEQTKCKTPQRQQFEES</sequence>
<dbReference type="InterPro" id="IPR035073">
    <property type="entry name" value="At2g17340_3_helix_bundle"/>
</dbReference>
<comment type="cofactor">
    <cofactor evidence="2">
        <name>Ni(2+)</name>
        <dbReference type="ChEBI" id="CHEBI:49786"/>
    </cofactor>
</comment>
<keyword evidence="6" id="KW-0479">Metal-binding</keyword>
<evidence type="ECO:0000256" key="4">
    <source>
        <dbReference type="ARBA" id="ARBA00019490"/>
    </source>
</evidence>
<keyword evidence="9" id="KW-0067">ATP-binding</keyword>
<dbReference type="OrthoDB" id="498611at2759"/>
<dbReference type="GO" id="GO:0005524">
    <property type="term" value="F:ATP binding"/>
    <property type="evidence" value="ECO:0007669"/>
    <property type="project" value="UniProtKB-KW"/>
</dbReference>
<organism evidence="18 19">
    <name type="scientific">Tropilaelaps mercedesae</name>
    <dbReference type="NCBI Taxonomy" id="418985"/>
    <lineage>
        <taxon>Eukaryota</taxon>
        <taxon>Metazoa</taxon>
        <taxon>Ecdysozoa</taxon>
        <taxon>Arthropoda</taxon>
        <taxon>Chelicerata</taxon>
        <taxon>Arachnida</taxon>
        <taxon>Acari</taxon>
        <taxon>Parasitiformes</taxon>
        <taxon>Mesostigmata</taxon>
        <taxon>Gamasina</taxon>
        <taxon>Dermanyssoidea</taxon>
        <taxon>Laelapidae</taxon>
        <taxon>Tropilaelaps</taxon>
    </lineage>
</organism>
<evidence type="ECO:0000313" key="19">
    <source>
        <dbReference type="Proteomes" id="UP000192247"/>
    </source>
</evidence>
<evidence type="ECO:0000256" key="14">
    <source>
        <dbReference type="ARBA" id="ARBA00032948"/>
    </source>
</evidence>
<evidence type="ECO:0000256" key="9">
    <source>
        <dbReference type="ARBA" id="ARBA00022840"/>
    </source>
</evidence>
<evidence type="ECO:0000256" key="16">
    <source>
        <dbReference type="SAM" id="MobiDB-lite"/>
    </source>
</evidence>
<reference evidence="18 19" key="1">
    <citation type="journal article" date="2017" name="Gigascience">
        <title>Draft genome of the honey bee ectoparasitic mite, Tropilaelaps mercedesae, is shaped by the parasitic life history.</title>
        <authorList>
            <person name="Dong X."/>
            <person name="Armstrong S.D."/>
            <person name="Xia D."/>
            <person name="Makepeace B.L."/>
            <person name="Darby A.C."/>
            <person name="Kadowaki T."/>
        </authorList>
    </citation>
    <scope>NUCLEOTIDE SEQUENCE [LARGE SCALE GENOMIC DNA]</scope>
    <source>
        <strain evidence="18">Wuxi-XJTLU</strain>
    </source>
</reference>
<dbReference type="Gene3D" id="3.30.420.40">
    <property type="match status" value="1"/>
</dbReference>
<dbReference type="Proteomes" id="UP000192247">
    <property type="component" value="Unassembled WGS sequence"/>
</dbReference>
<dbReference type="STRING" id="418985.A0A1V9X9H8"/>
<dbReference type="InterPro" id="IPR036075">
    <property type="entry name" value="ARMT-1-like_metal-bd_sf"/>
</dbReference>
<dbReference type="GO" id="GO:0005634">
    <property type="term" value="C:nucleus"/>
    <property type="evidence" value="ECO:0007669"/>
    <property type="project" value="TreeGrafter"/>
</dbReference>
<protein>
    <recommendedName>
        <fullName evidence="4">4'-phosphopantetheine phosphatase</fullName>
    </recommendedName>
    <alternativeName>
        <fullName evidence="14">Inactive pantothenic acid kinase 4</fullName>
    </alternativeName>
</protein>
<evidence type="ECO:0000259" key="17">
    <source>
        <dbReference type="Pfam" id="PF01937"/>
    </source>
</evidence>